<evidence type="ECO:0000313" key="2">
    <source>
        <dbReference type="Proteomes" id="UP001438953"/>
    </source>
</evidence>
<dbReference type="EMBL" id="JAYWLC010000041">
    <property type="protein sequence ID" value="MER5173984.1"/>
    <property type="molecule type" value="Genomic_DNA"/>
</dbReference>
<gene>
    <name evidence="1" type="ORF">VSX56_19710</name>
</gene>
<comment type="caution">
    <text evidence="1">The sequence shown here is derived from an EMBL/GenBank/DDBJ whole genome shotgun (WGS) entry which is preliminary data.</text>
</comment>
<reference evidence="1 2" key="1">
    <citation type="submission" date="2024-06" db="EMBL/GenBank/DDBJ databases">
        <title>Thioclava kandeliae sp. nov. from a rhizosphere soil sample of Kandelia candel in a mangrove.</title>
        <authorList>
            <person name="Mu T."/>
        </authorList>
    </citation>
    <scope>NUCLEOTIDE SEQUENCE [LARGE SCALE GENOMIC DNA]</scope>
    <source>
        <strain evidence="1 2">CPCC 100088</strain>
    </source>
</reference>
<name>A0ABV1SNB1_9RHOB</name>
<evidence type="ECO:0000313" key="1">
    <source>
        <dbReference type="EMBL" id="MER5173984.1"/>
    </source>
</evidence>
<proteinExistence type="predicted"/>
<evidence type="ECO:0008006" key="3">
    <source>
        <dbReference type="Google" id="ProtNLM"/>
    </source>
</evidence>
<dbReference type="Proteomes" id="UP001438953">
    <property type="component" value="Unassembled WGS sequence"/>
</dbReference>
<keyword evidence="2" id="KW-1185">Reference proteome</keyword>
<dbReference type="RefSeq" id="WP_350939269.1">
    <property type="nucleotide sequence ID" value="NZ_JAYWLC010000041.1"/>
</dbReference>
<accession>A0ABV1SNB1</accession>
<sequence>MHADLNRKLKKEVKAMEVRVENNTLKLRLSKPSSPSFTLWSIDRVTSEKQACLIFTSQFDGETLELSTAIEKFNIASHRLIIETNDGPIDTEESFARFRLDLNQVDNHAYMTQNLFGAGIRSLPTDDLFYLCLCHLDILPHSNQFYGGLITLSAFRIAEDIENRSNFTDALLFNFYKAHEAQAPKPNHSVRWKLSSAVNLAILLCYLNRVNDAKAVVEKALSALPYNGIFPLTYMNYANLLVLSAIFSLRDEDRDAAYLKFAECANFCNSAVSDLFSLRNNFYFQHEQDVRTLIDVGYQAAAAMAALGTNRHPGDSKMTMNVEAANPQKISFNPVIGRFLSILKTQPSILKDIIQMLKS</sequence>
<organism evidence="1 2">
    <name type="scientific">Thioclava kandeliae</name>
    <dbReference type="NCBI Taxonomy" id="3070818"/>
    <lineage>
        <taxon>Bacteria</taxon>
        <taxon>Pseudomonadati</taxon>
        <taxon>Pseudomonadota</taxon>
        <taxon>Alphaproteobacteria</taxon>
        <taxon>Rhodobacterales</taxon>
        <taxon>Paracoccaceae</taxon>
        <taxon>Thioclava</taxon>
    </lineage>
</organism>
<protein>
    <recommendedName>
        <fullName evidence="3">Tetratricopeptide repeat protein</fullName>
    </recommendedName>
</protein>